<dbReference type="GO" id="GO:0005615">
    <property type="term" value="C:extracellular space"/>
    <property type="evidence" value="ECO:0007669"/>
    <property type="project" value="TreeGrafter"/>
</dbReference>
<keyword evidence="6" id="KW-0732">Signal</keyword>
<evidence type="ECO:0000259" key="7">
    <source>
        <dbReference type="PROSITE" id="PS50279"/>
    </source>
</evidence>
<evidence type="ECO:0000256" key="4">
    <source>
        <dbReference type="ARBA" id="ARBA00022900"/>
    </source>
</evidence>
<dbReference type="SUPFAM" id="SSF57362">
    <property type="entry name" value="BPTI-like"/>
    <property type="match status" value="1"/>
</dbReference>
<dbReference type="CDD" id="cd00109">
    <property type="entry name" value="Kunitz-type"/>
    <property type="match status" value="1"/>
</dbReference>
<proteinExistence type="predicted"/>
<dbReference type="SMR" id="B4GPC2"/>
<feature type="signal peptide" evidence="6">
    <location>
        <begin position="1"/>
        <end position="18"/>
    </location>
</feature>
<evidence type="ECO:0000256" key="6">
    <source>
        <dbReference type="SAM" id="SignalP"/>
    </source>
</evidence>
<dbReference type="InterPro" id="IPR002223">
    <property type="entry name" value="Kunitz_BPTI"/>
</dbReference>
<evidence type="ECO:0000256" key="3">
    <source>
        <dbReference type="ARBA" id="ARBA00022690"/>
    </source>
</evidence>
<comment type="subcellular location">
    <subcellularLocation>
        <location evidence="1">Secreted</location>
    </subcellularLocation>
</comment>
<reference evidence="8 9" key="1">
    <citation type="journal article" date="2007" name="Nature">
        <title>Evolution of genes and genomes on the Drosophila phylogeny.</title>
        <authorList>
            <consortium name="Drosophila 12 Genomes Consortium"/>
            <person name="Clark A.G."/>
            <person name="Eisen M.B."/>
            <person name="Smith D.R."/>
            <person name="Bergman C.M."/>
            <person name="Oliver B."/>
            <person name="Markow T.A."/>
            <person name="Kaufman T.C."/>
            <person name="Kellis M."/>
            <person name="Gelbart W."/>
            <person name="Iyer V.N."/>
            <person name="Pollard D.A."/>
            <person name="Sackton T.B."/>
            <person name="Larracuente A.M."/>
            <person name="Singh N.D."/>
            <person name="Abad J.P."/>
            <person name="Abt D.N."/>
            <person name="Adryan B."/>
            <person name="Aguade M."/>
            <person name="Akashi H."/>
            <person name="Anderson W.W."/>
            <person name="Aquadro C.F."/>
            <person name="Ardell D.H."/>
            <person name="Arguello R."/>
            <person name="Artieri C.G."/>
            <person name="Barbash D.A."/>
            <person name="Barker D."/>
            <person name="Barsanti P."/>
            <person name="Batterham P."/>
            <person name="Batzoglou S."/>
            <person name="Begun D."/>
            <person name="Bhutkar A."/>
            <person name="Blanco E."/>
            <person name="Bosak S.A."/>
            <person name="Bradley R.K."/>
            <person name="Brand A.D."/>
            <person name="Brent M.R."/>
            <person name="Brooks A.N."/>
            <person name="Brown R.H."/>
            <person name="Butlin R.K."/>
            <person name="Caggese C."/>
            <person name="Calvi B.R."/>
            <person name="Bernardo de Carvalho A."/>
            <person name="Caspi A."/>
            <person name="Castrezana S."/>
            <person name="Celniker S.E."/>
            <person name="Chang J.L."/>
            <person name="Chapple C."/>
            <person name="Chatterji S."/>
            <person name="Chinwalla A."/>
            <person name="Civetta A."/>
            <person name="Clifton S.W."/>
            <person name="Comeron J.M."/>
            <person name="Costello J.C."/>
            <person name="Coyne J.A."/>
            <person name="Daub J."/>
            <person name="David R.G."/>
            <person name="Delcher A.L."/>
            <person name="Delehaunty K."/>
            <person name="Do C.B."/>
            <person name="Ebling H."/>
            <person name="Edwards K."/>
            <person name="Eickbush T."/>
            <person name="Evans J.D."/>
            <person name="Filipski A."/>
            <person name="Findeiss S."/>
            <person name="Freyhult E."/>
            <person name="Fulton L."/>
            <person name="Fulton R."/>
            <person name="Garcia A.C."/>
            <person name="Gardiner A."/>
            <person name="Garfield D.A."/>
            <person name="Garvin B.E."/>
            <person name="Gibson G."/>
            <person name="Gilbert D."/>
            <person name="Gnerre S."/>
            <person name="Godfrey J."/>
            <person name="Good R."/>
            <person name="Gotea V."/>
            <person name="Gravely B."/>
            <person name="Greenberg A.J."/>
            <person name="Griffiths-Jones S."/>
            <person name="Gross S."/>
            <person name="Guigo R."/>
            <person name="Gustafson E.A."/>
            <person name="Haerty W."/>
            <person name="Hahn M.W."/>
            <person name="Halligan D.L."/>
            <person name="Halpern A.L."/>
            <person name="Halter G.M."/>
            <person name="Han M.V."/>
            <person name="Heger A."/>
            <person name="Hillier L."/>
            <person name="Hinrichs A.S."/>
            <person name="Holmes I."/>
            <person name="Hoskins R.A."/>
            <person name="Hubisz M.J."/>
            <person name="Hultmark D."/>
            <person name="Huntley M.A."/>
            <person name="Jaffe D.B."/>
            <person name="Jagadeeshan S."/>
            <person name="Jeck W.R."/>
            <person name="Johnson J."/>
            <person name="Jones C.D."/>
            <person name="Jordan W.C."/>
            <person name="Karpen G.H."/>
            <person name="Kataoka E."/>
            <person name="Keightley P.D."/>
            <person name="Kheradpour P."/>
            <person name="Kirkness E.F."/>
            <person name="Koerich L.B."/>
            <person name="Kristiansen K."/>
            <person name="Kudrna D."/>
            <person name="Kulathinal R.J."/>
            <person name="Kumar S."/>
            <person name="Kwok R."/>
            <person name="Lander E."/>
            <person name="Langley C.H."/>
            <person name="Lapoint R."/>
            <person name="Lazzaro B.P."/>
            <person name="Lee S.J."/>
            <person name="Levesque L."/>
            <person name="Li R."/>
            <person name="Lin C.F."/>
            <person name="Lin M.F."/>
            <person name="Lindblad-Toh K."/>
            <person name="Llopart A."/>
            <person name="Long M."/>
            <person name="Low L."/>
            <person name="Lozovsky E."/>
            <person name="Lu J."/>
            <person name="Luo M."/>
            <person name="Machado C.A."/>
            <person name="Makalowski W."/>
            <person name="Marzo M."/>
            <person name="Matsuda M."/>
            <person name="Matzkin L."/>
            <person name="McAllister B."/>
            <person name="McBride C.S."/>
            <person name="McKernan B."/>
            <person name="McKernan K."/>
            <person name="Mendez-Lago M."/>
            <person name="Minx P."/>
            <person name="Mollenhauer M.U."/>
            <person name="Montooth K."/>
            <person name="Mount S.M."/>
            <person name="Mu X."/>
            <person name="Myers E."/>
            <person name="Negre B."/>
            <person name="Newfeld S."/>
            <person name="Nielsen R."/>
            <person name="Noor M.A."/>
            <person name="O'Grady P."/>
            <person name="Pachter L."/>
            <person name="Papaceit M."/>
            <person name="Parisi M.J."/>
            <person name="Parisi M."/>
            <person name="Parts L."/>
            <person name="Pedersen J.S."/>
            <person name="Pesole G."/>
            <person name="Phillippy A.M."/>
            <person name="Ponting C.P."/>
            <person name="Pop M."/>
            <person name="Porcelli D."/>
            <person name="Powell J.R."/>
            <person name="Prohaska S."/>
            <person name="Pruitt K."/>
            <person name="Puig M."/>
            <person name="Quesneville H."/>
            <person name="Ram K.R."/>
            <person name="Rand D."/>
            <person name="Rasmussen M.D."/>
            <person name="Reed L.K."/>
            <person name="Reenan R."/>
            <person name="Reily A."/>
            <person name="Remington K.A."/>
            <person name="Rieger T.T."/>
            <person name="Ritchie M.G."/>
            <person name="Robin C."/>
            <person name="Rogers Y.H."/>
            <person name="Rohde C."/>
            <person name="Rozas J."/>
            <person name="Rubenfield M.J."/>
            <person name="Ruiz A."/>
            <person name="Russo S."/>
            <person name="Salzberg S.L."/>
            <person name="Sanchez-Gracia A."/>
            <person name="Saranga D.J."/>
            <person name="Sato H."/>
            <person name="Schaeffer S.W."/>
            <person name="Schatz M.C."/>
            <person name="Schlenke T."/>
            <person name="Schwartz R."/>
            <person name="Segarra C."/>
            <person name="Singh R.S."/>
            <person name="Sirot L."/>
            <person name="Sirota M."/>
            <person name="Sisneros N.B."/>
            <person name="Smith C.D."/>
            <person name="Smith T.F."/>
            <person name="Spieth J."/>
            <person name="Stage D.E."/>
            <person name="Stark A."/>
            <person name="Stephan W."/>
            <person name="Strausberg R.L."/>
            <person name="Strempel S."/>
            <person name="Sturgill D."/>
            <person name="Sutton G."/>
            <person name="Sutton G.G."/>
            <person name="Tao W."/>
            <person name="Teichmann S."/>
            <person name="Tobari Y.N."/>
            <person name="Tomimura Y."/>
            <person name="Tsolas J.M."/>
            <person name="Valente V.L."/>
            <person name="Venter E."/>
            <person name="Venter J.C."/>
            <person name="Vicario S."/>
            <person name="Vieira F.G."/>
            <person name="Vilella A.J."/>
            <person name="Villasante A."/>
            <person name="Walenz B."/>
            <person name="Wang J."/>
            <person name="Wasserman M."/>
            <person name="Watts T."/>
            <person name="Wilson D."/>
            <person name="Wilson R.K."/>
            <person name="Wing R.A."/>
            <person name="Wolfner M.F."/>
            <person name="Wong A."/>
            <person name="Wong G.K."/>
            <person name="Wu C.I."/>
            <person name="Wu G."/>
            <person name="Yamamoto D."/>
            <person name="Yang H.P."/>
            <person name="Yang S.P."/>
            <person name="Yorke J.A."/>
            <person name="Yoshida K."/>
            <person name="Zdobnov E."/>
            <person name="Zhang P."/>
            <person name="Zhang Y."/>
            <person name="Zimin A.V."/>
            <person name="Baldwin J."/>
            <person name="Abdouelleil A."/>
            <person name="Abdulkadir J."/>
            <person name="Abebe A."/>
            <person name="Abera B."/>
            <person name="Abreu J."/>
            <person name="Acer S.C."/>
            <person name="Aftuck L."/>
            <person name="Alexander A."/>
            <person name="An P."/>
            <person name="Anderson E."/>
            <person name="Anderson S."/>
            <person name="Arachi H."/>
            <person name="Azer M."/>
            <person name="Bachantsang P."/>
            <person name="Barry A."/>
            <person name="Bayul T."/>
            <person name="Berlin A."/>
            <person name="Bessette D."/>
            <person name="Bloom T."/>
            <person name="Blye J."/>
            <person name="Boguslavskiy L."/>
            <person name="Bonnet C."/>
            <person name="Boukhgalter B."/>
            <person name="Bourzgui I."/>
            <person name="Brown A."/>
            <person name="Cahill P."/>
            <person name="Channer S."/>
            <person name="Cheshatsang Y."/>
            <person name="Chuda L."/>
            <person name="Citroen M."/>
            <person name="Collymore A."/>
            <person name="Cooke P."/>
            <person name="Costello M."/>
            <person name="D'Aco K."/>
            <person name="Daza R."/>
            <person name="De Haan G."/>
            <person name="DeGray S."/>
            <person name="DeMaso C."/>
            <person name="Dhargay N."/>
            <person name="Dooley K."/>
            <person name="Dooley E."/>
            <person name="Doricent M."/>
            <person name="Dorje P."/>
            <person name="Dorjee K."/>
            <person name="Dupes A."/>
            <person name="Elong R."/>
            <person name="Falk J."/>
            <person name="Farina A."/>
            <person name="Faro S."/>
            <person name="Ferguson D."/>
            <person name="Fisher S."/>
            <person name="Foley C.D."/>
            <person name="Franke A."/>
            <person name="Friedrich D."/>
            <person name="Gadbois L."/>
            <person name="Gearin G."/>
            <person name="Gearin C.R."/>
            <person name="Giannoukos G."/>
            <person name="Goode T."/>
            <person name="Graham J."/>
            <person name="Grandbois E."/>
            <person name="Grewal S."/>
            <person name="Gyaltsen K."/>
            <person name="Hafez N."/>
            <person name="Hagos B."/>
            <person name="Hall J."/>
            <person name="Henson C."/>
            <person name="Hollinger A."/>
            <person name="Honan T."/>
            <person name="Huard M.D."/>
            <person name="Hughes L."/>
            <person name="Hurhula B."/>
            <person name="Husby M.E."/>
            <person name="Kamat A."/>
            <person name="Kanga B."/>
            <person name="Kashin S."/>
            <person name="Khazanovich D."/>
            <person name="Kisner P."/>
            <person name="Lance K."/>
            <person name="Lara M."/>
            <person name="Lee W."/>
            <person name="Lennon N."/>
            <person name="Letendre F."/>
            <person name="LeVine R."/>
            <person name="Lipovsky A."/>
            <person name="Liu X."/>
            <person name="Liu J."/>
            <person name="Liu S."/>
            <person name="Lokyitsang T."/>
            <person name="Lokyitsang Y."/>
            <person name="Lubonja R."/>
            <person name="Lui A."/>
            <person name="MacDonald P."/>
            <person name="Magnisalis V."/>
            <person name="Maru K."/>
            <person name="Matthews C."/>
            <person name="McCusker W."/>
            <person name="McDonough S."/>
            <person name="Mehta T."/>
            <person name="Meldrim J."/>
            <person name="Meneus L."/>
            <person name="Mihai O."/>
            <person name="Mihalev A."/>
            <person name="Mihova T."/>
            <person name="Mittelman R."/>
            <person name="Mlenga V."/>
            <person name="Montmayeur A."/>
            <person name="Mulrain L."/>
            <person name="Navidi A."/>
            <person name="Naylor J."/>
            <person name="Negash T."/>
            <person name="Nguyen T."/>
            <person name="Nguyen N."/>
            <person name="Nicol R."/>
            <person name="Norbu C."/>
            <person name="Norbu N."/>
            <person name="Novod N."/>
            <person name="O'Neill B."/>
            <person name="Osman S."/>
            <person name="Markiewicz E."/>
            <person name="Oyono O.L."/>
            <person name="Patti C."/>
            <person name="Phunkhang P."/>
            <person name="Pierre F."/>
            <person name="Priest M."/>
            <person name="Raghuraman S."/>
            <person name="Rege F."/>
            <person name="Reyes R."/>
            <person name="Rise C."/>
            <person name="Rogov P."/>
            <person name="Ross K."/>
            <person name="Ryan E."/>
            <person name="Settipalli S."/>
            <person name="Shea T."/>
            <person name="Sherpa N."/>
            <person name="Shi L."/>
            <person name="Shih D."/>
            <person name="Sparrow T."/>
            <person name="Spaulding J."/>
            <person name="Stalker J."/>
            <person name="Stange-Thomann N."/>
            <person name="Stavropoulos S."/>
            <person name="Stone C."/>
            <person name="Strader C."/>
            <person name="Tesfaye S."/>
            <person name="Thomson T."/>
            <person name="Thoulutsang Y."/>
            <person name="Thoulutsang D."/>
            <person name="Topham K."/>
            <person name="Topping I."/>
            <person name="Tsamla T."/>
            <person name="Vassiliev H."/>
            <person name="Vo A."/>
            <person name="Wangchuk T."/>
            <person name="Wangdi T."/>
            <person name="Weiand M."/>
            <person name="Wilkinson J."/>
            <person name="Wilson A."/>
            <person name="Yadav S."/>
            <person name="Young G."/>
            <person name="Yu Q."/>
            <person name="Zembek L."/>
            <person name="Zhong D."/>
            <person name="Zimmer A."/>
            <person name="Zwirko Z."/>
            <person name="Jaffe D.B."/>
            <person name="Alvarez P."/>
            <person name="Brockman W."/>
            <person name="Butler J."/>
            <person name="Chin C."/>
            <person name="Gnerre S."/>
            <person name="Grabherr M."/>
            <person name="Kleber M."/>
            <person name="Mauceli E."/>
            <person name="MacCallum I."/>
        </authorList>
    </citation>
    <scope>NUCLEOTIDE SEQUENCE [LARGE SCALE GENOMIC DNA]</scope>
    <source>
        <strain evidence="9">MSH-3 / Tucson 14011-0111.49</strain>
    </source>
</reference>
<accession>B4GPC2</accession>
<dbReference type="AlphaFoldDB" id="B4GPC2"/>
<dbReference type="Gene3D" id="4.10.410.10">
    <property type="entry name" value="Pancreatic trypsin inhibitor Kunitz domain"/>
    <property type="match status" value="1"/>
</dbReference>
<dbReference type="PANTHER" id="PTHR10083">
    <property type="entry name" value="KUNITZ-TYPE PROTEASE INHIBITOR-RELATED"/>
    <property type="match status" value="1"/>
</dbReference>
<keyword evidence="9" id="KW-1185">Reference proteome</keyword>
<evidence type="ECO:0000256" key="5">
    <source>
        <dbReference type="ARBA" id="ARBA00023157"/>
    </source>
</evidence>
<dbReference type="EMBL" id="CH479186">
    <property type="protein sequence ID" value="EDW39005.1"/>
    <property type="molecule type" value="Genomic_DNA"/>
</dbReference>
<dbReference type="Proteomes" id="UP000008744">
    <property type="component" value="Unassembled WGS sequence"/>
</dbReference>
<dbReference type="eggNOG" id="KOG4295">
    <property type="taxonomic scope" value="Eukaryota"/>
</dbReference>
<keyword evidence="5" id="KW-1015">Disulfide bond</keyword>
<feature type="domain" description="BPTI/Kunitz inhibitor" evidence="7">
    <location>
        <begin position="43"/>
        <end position="94"/>
    </location>
</feature>
<evidence type="ECO:0000256" key="1">
    <source>
        <dbReference type="ARBA" id="ARBA00004613"/>
    </source>
</evidence>
<dbReference type="KEGG" id="dpe:6595220"/>
<dbReference type="OMA" id="YTHEECM"/>
<dbReference type="OrthoDB" id="4473401at2759"/>
<keyword evidence="4" id="KW-0722">Serine protease inhibitor</keyword>
<keyword evidence="2" id="KW-0964">Secreted</keyword>
<dbReference type="STRING" id="7234.B4GPC2"/>
<organism evidence="9">
    <name type="scientific">Drosophila persimilis</name>
    <name type="common">Fruit fly</name>
    <dbReference type="NCBI Taxonomy" id="7234"/>
    <lineage>
        <taxon>Eukaryota</taxon>
        <taxon>Metazoa</taxon>
        <taxon>Ecdysozoa</taxon>
        <taxon>Arthropoda</taxon>
        <taxon>Hexapoda</taxon>
        <taxon>Insecta</taxon>
        <taxon>Pterygota</taxon>
        <taxon>Neoptera</taxon>
        <taxon>Endopterygota</taxon>
        <taxon>Diptera</taxon>
        <taxon>Brachycera</taxon>
        <taxon>Muscomorpha</taxon>
        <taxon>Ephydroidea</taxon>
        <taxon>Drosophilidae</taxon>
        <taxon>Drosophila</taxon>
        <taxon>Sophophora</taxon>
    </lineage>
</organism>
<dbReference type="HOGENOM" id="CLU_164133_1_2_1"/>
<evidence type="ECO:0000256" key="2">
    <source>
        <dbReference type="ARBA" id="ARBA00022525"/>
    </source>
</evidence>
<sequence length="104" mass="12651">MFWLRLALIFLAVWLVSGDMQFEELDQQEQLERNMMQERKEVCLIAKTSYGDCNGKRKMWYYNVRRNKCHTFIYSNCGGNRNRFYTHEECMEFCGGYNLQEYQT</sequence>
<feature type="chain" id="PRO_5002807356" evidence="6">
    <location>
        <begin position="19"/>
        <end position="104"/>
    </location>
</feature>
<evidence type="ECO:0000313" key="8">
    <source>
        <dbReference type="EMBL" id="EDW39005.1"/>
    </source>
</evidence>
<dbReference type="PROSITE" id="PS50279">
    <property type="entry name" value="BPTI_KUNITZ_2"/>
    <property type="match status" value="1"/>
</dbReference>
<dbReference type="InterPro" id="IPR036880">
    <property type="entry name" value="Kunitz_BPTI_sf"/>
</dbReference>
<dbReference type="InterPro" id="IPR050098">
    <property type="entry name" value="TFPI/VKTCI-like"/>
</dbReference>
<dbReference type="SMART" id="SM00131">
    <property type="entry name" value="KU"/>
    <property type="match status" value="1"/>
</dbReference>
<evidence type="ECO:0000313" key="9">
    <source>
        <dbReference type="Proteomes" id="UP000008744"/>
    </source>
</evidence>
<gene>
    <name evidence="8" type="primary">Dper\GL13634</name>
    <name evidence="8" type="ORF">Dper_GL13634</name>
</gene>
<protein>
    <submittedName>
        <fullName evidence="8">GL13634</fullName>
    </submittedName>
</protein>
<dbReference type="GO" id="GO:0004867">
    <property type="term" value="F:serine-type endopeptidase inhibitor activity"/>
    <property type="evidence" value="ECO:0007669"/>
    <property type="project" value="UniProtKB-KW"/>
</dbReference>
<name>B4GPC2_DROPE</name>
<dbReference type="PANTHER" id="PTHR10083:SF217">
    <property type="entry name" value="BOOPHILIN-H2"/>
    <property type="match status" value="1"/>
</dbReference>
<dbReference type="Pfam" id="PF00014">
    <property type="entry name" value="Kunitz_BPTI"/>
    <property type="match status" value="1"/>
</dbReference>
<keyword evidence="3" id="KW-0646">Protease inhibitor</keyword>
<dbReference type="PRINTS" id="PR00759">
    <property type="entry name" value="BASICPTASE"/>
</dbReference>
<dbReference type="PhylomeDB" id="B4GPC2"/>